<proteinExistence type="predicted"/>
<dbReference type="InterPro" id="IPR046357">
    <property type="entry name" value="PPIase_dom_sf"/>
</dbReference>
<dbReference type="EMBL" id="BRYB01003165">
    <property type="protein sequence ID" value="GMI31778.1"/>
    <property type="molecule type" value="Genomic_DNA"/>
</dbReference>
<dbReference type="Gene3D" id="1.25.40.10">
    <property type="entry name" value="Tetratricopeptide repeat domain"/>
    <property type="match status" value="1"/>
</dbReference>
<dbReference type="PANTHER" id="PTHR46512">
    <property type="entry name" value="PEPTIDYLPROLYL ISOMERASE"/>
    <property type="match status" value="1"/>
</dbReference>
<evidence type="ECO:0000313" key="7">
    <source>
        <dbReference type="Proteomes" id="UP001165060"/>
    </source>
</evidence>
<reference evidence="6 7" key="1">
    <citation type="journal article" date="2023" name="Commun. Biol.">
        <title>Genome analysis of Parmales, the sister group of diatoms, reveals the evolutionary specialization of diatoms from phago-mixotrophs to photoautotrophs.</title>
        <authorList>
            <person name="Ban H."/>
            <person name="Sato S."/>
            <person name="Yoshikawa S."/>
            <person name="Yamada K."/>
            <person name="Nakamura Y."/>
            <person name="Ichinomiya M."/>
            <person name="Sato N."/>
            <person name="Blanc-Mathieu R."/>
            <person name="Endo H."/>
            <person name="Kuwata A."/>
            <person name="Ogata H."/>
        </authorList>
    </citation>
    <scope>NUCLEOTIDE SEQUENCE [LARGE SCALE GENOMIC DNA]</scope>
</reference>
<evidence type="ECO:0000256" key="3">
    <source>
        <dbReference type="PROSITE-ProRule" id="PRU00277"/>
    </source>
</evidence>
<name>A0ABQ6MT53_9STRA</name>
<dbReference type="PANTHER" id="PTHR46512:SF9">
    <property type="entry name" value="PEPTIDYLPROLYL ISOMERASE"/>
    <property type="match status" value="1"/>
</dbReference>
<keyword evidence="3" id="KW-0413">Isomerase</keyword>
<evidence type="ECO:0000256" key="2">
    <source>
        <dbReference type="ARBA" id="ARBA00022803"/>
    </source>
</evidence>
<feature type="compositionally biased region" description="Basic and acidic residues" evidence="4">
    <location>
        <begin position="468"/>
        <end position="480"/>
    </location>
</feature>
<evidence type="ECO:0000259" key="5">
    <source>
        <dbReference type="PROSITE" id="PS50059"/>
    </source>
</evidence>
<comment type="catalytic activity">
    <reaction evidence="3">
        <text>[protein]-peptidylproline (omega=180) = [protein]-peptidylproline (omega=0)</text>
        <dbReference type="Rhea" id="RHEA:16237"/>
        <dbReference type="Rhea" id="RHEA-COMP:10747"/>
        <dbReference type="Rhea" id="RHEA-COMP:10748"/>
        <dbReference type="ChEBI" id="CHEBI:83833"/>
        <dbReference type="ChEBI" id="CHEBI:83834"/>
        <dbReference type="EC" id="5.2.1.8"/>
    </reaction>
</comment>
<dbReference type="InterPro" id="IPR001179">
    <property type="entry name" value="PPIase_FKBP_dom"/>
</dbReference>
<dbReference type="InterPro" id="IPR050754">
    <property type="entry name" value="FKBP4/5/8-like"/>
</dbReference>
<evidence type="ECO:0000313" key="6">
    <source>
        <dbReference type="EMBL" id="GMI31778.1"/>
    </source>
</evidence>
<comment type="caution">
    <text evidence="6">The sequence shown here is derived from an EMBL/GenBank/DDBJ whole genome shotgun (WGS) entry which is preliminary data.</text>
</comment>
<feature type="region of interest" description="Disordered" evidence="4">
    <location>
        <begin position="1"/>
        <end position="41"/>
    </location>
</feature>
<sequence length="511" mass="58545">MSEHFIPPNAKFTTPDPEELEPKYAPEANTDKPFDDEKDTRRCKDCGGYGRGLLQSDGRCAHCRRKGAVKYDPSTCPHAAKGFVDITRAADGGVLKKVVTLPPNRDDESTTKDLTPSPGCPCKVHIVGTLTNGEIFQATRDMYTGPDGVERCIGGDDNPLEFHLLREKVVRGLDVAVSTMVLGEVSSFVVRGDYGYVRQLPESLPKVTMNATLIYEVELLEFGEAIPRFPSKEELAQTKREREEENKQMLKENPPVPYAERCEEAMKEKELGNELFKEGKYEEAKKQYDSGFIHVYIHHDEWNNNHMMNDEQRKTINDTKAVLHLNRCMCRVKMEKWDDALWDADKAVQFSGKPGNPKAYYRRMVIYTGHLKRELAKEKEGKFWEIDKGKRWARCARRDLTKCLALNKEQAPEGSELRKEGEDGVVRRGRLDLERLEQQLKRYENAYQKSAKKLYSEKMMGGLNEKYENLKIKKDKRRAEEEENMDMPELDDSDEEGQGEVLMPPVPPPTN</sequence>
<dbReference type="SUPFAM" id="SSF54534">
    <property type="entry name" value="FKBP-like"/>
    <property type="match status" value="1"/>
</dbReference>
<organism evidence="6 7">
    <name type="scientific">Tetraparma gracilis</name>
    <dbReference type="NCBI Taxonomy" id="2962635"/>
    <lineage>
        <taxon>Eukaryota</taxon>
        <taxon>Sar</taxon>
        <taxon>Stramenopiles</taxon>
        <taxon>Ochrophyta</taxon>
        <taxon>Bolidophyceae</taxon>
        <taxon>Parmales</taxon>
        <taxon>Triparmaceae</taxon>
        <taxon>Tetraparma</taxon>
    </lineage>
</organism>
<evidence type="ECO:0000256" key="1">
    <source>
        <dbReference type="ARBA" id="ARBA00022737"/>
    </source>
</evidence>
<keyword evidence="2" id="KW-0802">TPR repeat</keyword>
<dbReference type="SUPFAM" id="SSF48452">
    <property type="entry name" value="TPR-like"/>
    <property type="match status" value="1"/>
</dbReference>
<dbReference type="InterPro" id="IPR011990">
    <property type="entry name" value="TPR-like_helical_dom_sf"/>
</dbReference>
<accession>A0ABQ6MT53</accession>
<dbReference type="Gene3D" id="3.10.50.40">
    <property type="match status" value="1"/>
</dbReference>
<dbReference type="PROSITE" id="PS50059">
    <property type="entry name" value="FKBP_PPIASE"/>
    <property type="match status" value="1"/>
</dbReference>
<feature type="region of interest" description="Disordered" evidence="4">
    <location>
        <begin position="468"/>
        <end position="511"/>
    </location>
</feature>
<dbReference type="Proteomes" id="UP001165060">
    <property type="component" value="Unassembled WGS sequence"/>
</dbReference>
<keyword evidence="1" id="KW-0677">Repeat</keyword>
<feature type="compositionally biased region" description="Acidic residues" evidence="4">
    <location>
        <begin position="481"/>
        <end position="498"/>
    </location>
</feature>
<protein>
    <recommendedName>
        <fullName evidence="3">peptidylprolyl isomerase</fullName>
        <ecNumber evidence="3">5.2.1.8</ecNumber>
    </recommendedName>
</protein>
<dbReference type="EC" id="5.2.1.8" evidence="3"/>
<keyword evidence="3" id="KW-0697">Rotamase</keyword>
<feature type="compositionally biased region" description="Basic and acidic residues" evidence="4">
    <location>
        <begin position="20"/>
        <end position="41"/>
    </location>
</feature>
<keyword evidence="7" id="KW-1185">Reference proteome</keyword>
<evidence type="ECO:0000256" key="4">
    <source>
        <dbReference type="SAM" id="MobiDB-lite"/>
    </source>
</evidence>
<gene>
    <name evidence="6" type="ORF">TeGR_g9818</name>
</gene>
<feature type="domain" description="PPIase FKBP-type" evidence="5">
    <location>
        <begin position="119"/>
        <end position="223"/>
    </location>
</feature>
<dbReference type="Pfam" id="PF00254">
    <property type="entry name" value="FKBP_C"/>
    <property type="match status" value="1"/>
</dbReference>